<keyword evidence="3" id="KW-0732">Signal</keyword>
<evidence type="ECO:0000313" key="12">
    <source>
        <dbReference type="EMBL" id="UYL95558.1"/>
    </source>
</evidence>
<dbReference type="Pfam" id="PF00974">
    <property type="entry name" value="Rhabdo_glycop_FD"/>
    <property type="match status" value="1"/>
</dbReference>
<evidence type="ECO:0000259" key="11">
    <source>
        <dbReference type="Pfam" id="PF24833"/>
    </source>
</evidence>
<dbReference type="GO" id="GO:0055036">
    <property type="term" value="C:virion membrane"/>
    <property type="evidence" value="ECO:0007669"/>
    <property type="project" value="UniProtKB-SubCell"/>
</dbReference>
<dbReference type="GO" id="GO:0019031">
    <property type="term" value="C:viral envelope"/>
    <property type="evidence" value="ECO:0007669"/>
    <property type="project" value="InterPro"/>
</dbReference>
<keyword evidence="6 9" id="KW-1133">Transmembrane helix</keyword>
<feature type="domain" description="Spike glycoprotein fusion" evidence="10">
    <location>
        <begin position="81"/>
        <end position="180"/>
    </location>
</feature>
<proteinExistence type="predicted"/>
<keyword evidence="8" id="KW-0325">Glycoprotein</keyword>
<keyword evidence="2 9" id="KW-0812">Transmembrane</keyword>
<name>A0A9E7V290_9RHAB</name>
<feature type="transmembrane region" description="Helical" evidence="9">
    <location>
        <begin position="460"/>
        <end position="485"/>
    </location>
</feature>
<accession>A0A9E7V290</accession>
<comment type="subcellular location">
    <subcellularLocation>
        <location evidence="1">Virion membrane</location>
        <topology evidence="1">Single-pass type I membrane protein</topology>
    </subcellularLocation>
</comment>
<protein>
    <submittedName>
        <fullName evidence="12">Glycoprotein</fullName>
    </submittedName>
</protein>
<dbReference type="InterPro" id="IPR055447">
    <property type="entry name" value="Rhabdo_glycop_CD"/>
</dbReference>
<evidence type="ECO:0000259" key="10">
    <source>
        <dbReference type="Pfam" id="PF00974"/>
    </source>
</evidence>
<evidence type="ECO:0000256" key="7">
    <source>
        <dbReference type="ARBA" id="ARBA00023136"/>
    </source>
</evidence>
<organism evidence="12">
    <name type="scientific">Guyuan Rhabd tick virus 1</name>
    <dbReference type="NCBI Taxonomy" id="2972323"/>
    <lineage>
        <taxon>Viruses</taxon>
        <taxon>Riboviria</taxon>
        <taxon>Orthornavirae</taxon>
        <taxon>Negarnaviricota</taxon>
        <taxon>Haploviricotina</taxon>
        <taxon>Monjiviricetes</taxon>
        <taxon>Mononegavirales</taxon>
        <taxon>Rhabdoviridae</taxon>
        <taxon>Alpharhabdovirinae</taxon>
        <taxon>Alpharicinrhavirus</taxon>
        <taxon>Alpharicinrhavirus ningxia</taxon>
    </lineage>
</organism>
<evidence type="ECO:0000256" key="3">
    <source>
        <dbReference type="ARBA" id="ARBA00022729"/>
    </source>
</evidence>
<keyword evidence="4" id="KW-0946">Virion</keyword>
<reference evidence="12" key="1">
    <citation type="submission" date="2022-05" db="EMBL/GenBank/DDBJ databases">
        <authorList>
            <person name="Cao W."/>
            <person name="Jia N."/>
            <person name="Lam T.T.-Y."/>
            <person name="Ni X."/>
            <person name="Liu J."/>
        </authorList>
    </citation>
    <scope>NUCLEOTIDE SEQUENCE</scope>
    <source>
        <strain evidence="12">TIGMIC 3</strain>
    </source>
</reference>
<evidence type="ECO:0000256" key="2">
    <source>
        <dbReference type="ARBA" id="ARBA00022692"/>
    </source>
</evidence>
<dbReference type="SUPFAM" id="SSF161008">
    <property type="entry name" value="Viral glycoprotein ectodomain-like"/>
    <property type="match status" value="1"/>
</dbReference>
<keyword evidence="7 9" id="KW-0472">Membrane</keyword>
<evidence type="ECO:0000256" key="1">
    <source>
        <dbReference type="ARBA" id="ARBA00004563"/>
    </source>
</evidence>
<dbReference type="InterPro" id="IPR001903">
    <property type="entry name" value="Rhabdo_glycop_FD"/>
</dbReference>
<evidence type="ECO:0000256" key="9">
    <source>
        <dbReference type="SAM" id="Phobius"/>
    </source>
</evidence>
<evidence type="ECO:0000256" key="4">
    <source>
        <dbReference type="ARBA" id="ARBA00022844"/>
    </source>
</evidence>
<dbReference type="EMBL" id="ON746521">
    <property type="protein sequence ID" value="UYL95558.1"/>
    <property type="molecule type" value="Viral_cRNA"/>
</dbReference>
<keyword evidence="5" id="KW-0261">Viral envelope protein</keyword>
<sequence length="512" mass="57354">MHLLNMKILFVLFPLIRLSPSAPQPHFSAPYFAPKNLQYPWHPIPAASLRCPPLHPVISGEGIPAHIESPVKHDIEGATIGGYSCYGSTFKVKCVVNFVGWRSFEHVIVDLKVTSQICREKIGVVESGGLPDSPIFPPPSCSWWSENWSTLDHVFVLRHPVAMDPYSSVLLDPLFPGGRCDNKECPLIHHGGLWLQTEALSSSCADWSRIPVTIGLVGDQVMIVPHVGPPMSLQGSCMLRYCQRLGIRLSDGEFIRIEDFKGRSRILPNPPICSDGVTIKALSETADEDRRELSSMEETDRLNCISRLSVALATNKISPELLGSLTPRHAGVDKAYRLRDGVLEYANVEYVPLSRPSNLTDPFLIGYSPKGSRLEWNDWVVSSNISFGPNGIVRPPNSTVIIPNFERLKVEYDQVIQFYHDLREVPHPKIRYYSNHSDLQGFQFGNVASEGSNWEVFSGWWSSIWGSFTWTVGLGLVGLIVIWCLMRRCGRNPVATQTVVRSPSRWEDIEMQ</sequence>
<dbReference type="Gene3D" id="2.30.29.130">
    <property type="match status" value="1"/>
</dbReference>
<evidence type="ECO:0000256" key="5">
    <source>
        <dbReference type="ARBA" id="ARBA00022879"/>
    </source>
</evidence>
<evidence type="ECO:0000256" key="8">
    <source>
        <dbReference type="ARBA" id="ARBA00023180"/>
    </source>
</evidence>
<feature type="domain" description="Spike glycoprotein G central" evidence="11">
    <location>
        <begin position="273"/>
        <end position="391"/>
    </location>
</feature>
<dbReference type="Pfam" id="PF24833">
    <property type="entry name" value="Rhabdo_glycop_CD"/>
    <property type="match status" value="1"/>
</dbReference>
<dbReference type="Gene3D" id="2.30.30.640">
    <property type="match status" value="1"/>
</dbReference>
<evidence type="ECO:0000256" key="6">
    <source>
        <dbReference type="ARBA" id="ARBA00022989"/>
    </source>
</evidence>